<proteinExistence type="predicted"/>
<dbReference type="PANTHER" id="PTHR43900:SF3">
    <property type="entry name" value="GLUTATHIONE S-TRANSFERASE RHO"/>
    <property type="match status" value="1"/>
</dbReference>
<reference evidence="4 5" key="1">
    <citation type="journal article" date="2013" name="Antonie Van Leeuwenhoek">
        <title>Dongia rigui sp. nov., isolated from freshwater of a large wetland in Korea.</title>
        <authorList>
            <person name="Baik K.S."/>
            <person name="Hwang Y.M."/>
            <person name="Choi J.S."/>
            <person name="Kwon J."/>
            <person name="Seong C.N."/>
        </authorList>
    </citation>
    <scope>NUCLEOTIDE SEQUENCE [LARGE SCALE GENOMIC DNA]</scope>
    <source>
        <strain evidence="4 5">04SU4-P</strain>
    </source>
</reference>
<comment type="caution">
    <text evidence="4">The sequence shown here is derived from an EMBL/GenBank/DDBJ whole genome shotgun (WGS) entry which is preliminary data.</text>
</comment>
<name>A0ABU5DZA4_9PROT</name>
<dbReference type="Proteomes" id="UP001271769">
    <property type="component" value="Unassembled WGS sequence"/>
</dbReference>
<evidence type="ECO:0000256" key="1">
    <source>
        <dbReference type="ARBA" id="ARBA00012452"/>
    </source>
</evidence>
<dbReference type="PROSITE" id="PS50405">
    <property type="entry name" value="GST_CTER"/>
    <property type="match status" value="1"/>
</dbReference>
<sequence length="219" mass="23974">MTEILLSGPLNGTHVAAARLACEEKGLIYAVQEPDLLKAGGFRLAELLTYLSERQPTLAHAGLMLFDLEAILRYVDEGFPGPILQPENPRDRALMTQIMAVIRAHLAPSAVGVVIAQRLFVPFLGGAPDLHLVTRIIPAMQDSLYAVEQLSLLSHDGERSEFLIGHDLSLADIMLMPIAGYLMATPEGKTALNASTRLSRWWISLSRRAAWARCKPKLG</sequence>
<dbReference type="SUPFAM" id="SSF47616">
    <property type="entry name" value="GST C-terminal domain-like"/>
    <property type="match status" value="1"/>
</dbReference>
<evidence type="ECO:0000313" key="4">
    <source>
        <dbReference type="EMBL" id="MDY0872667.1"/>
    </source>
</evidence>
<evidence type="ECO:0000256" key="2">
    <source>
        <dbReference type="ARBA" id="ARBA00022679"/>
    </source>
</evidence>
<dbReference type="SUPFAM" id="SSF52833">
    <property type="entry name" value="Thioredoxin-like"/>
    <property type="match status" value="1"/>
</dbReference>
<protein>
    <recommendedName>
        <fullName evidence="1">glutathione transferase</fullName>
        <ecNumber evidence="1">2.5.1.18</ecNumber>
    </recommendedName>
</protein>
<dbReference type="Gene3D" id="3.40.30.10">
    <property type="entry name" value="Glutaredoxin"/>
    <property type="match status" value="1"/>
</dbReference>
<dbReference type="EMBL" id="JAXCLX010000002">
    <property type="protein sequence ID" value="MDY0872667.1"/>
    <property type="molecule type" value="Genomic_DNA"/>
</dbReference>
<evidence type="ECO:0000259" key="3">
    <source>
        <dbReference type="PROSITE" id="PS50405"/>
    </source>
</evidence>
<dbReference type="Gene3D" id="1.20.1050.10">
    <property type="match status" value="1"/>
</dbReference>
<dbReference type="PANTHER" id="PTHR43900">
    <property type="entry name" value="GLUTATHIONE S-TRANSFERASE RHO"/>
    <property type="match status" value="1"/>
</dbReference>
<keyword evidence="2" id="KW-0808">Transferase</keyword>
<feature type="domain" description="GST C-terminal" evidence="3">
    <location>
        <begin position="88"/>
        <end position="219"/>
    </location>
</feature>
<dbReference type="RefSeq" id="WP_320501141.1">
    <property type="nucleotide sequence ID" value="NZ_JAXCLX010000002.1"/>
</dbReference>
<evidence type="ECO:0000313" key="5">
    <source>
        <dbReference type="Proteomes" id="UP001271769"/>
    </source>
</evidence>
<dbReference type="InterPro" id="IPR036249">
    <property type="entry name" value="Thioredoxin-like_sf"/>
</dbReference>
<dbReference type="InterPro" id="IPR010987">
    <property type="entry name" value="Glutathione-S-Trfase_C-like"/>
</dbReference>
<gene>
    <name evidence="4" type="ORF">SMD31_12060</name>
</gene>
<keyword evidence="5" id="KW-1185">Reference proteome</keyword>
<dbReference type="EC" id="2.5.1.18" evidence="1"/>
<dbReference type="InterPro" id="IPR036282">
    <property type="entry name" value="Glutathione-S-Trfase_C_sf"/>
</dbReference>
<organism evidence="4 5">
    <name type="scientific">Dongia rigui</name>
    <dbReference type="NCBI Taxonomy" id="940149"/>
    <lineage>
        <taxon>Bacteria</taxon>
        <taxon>Pseudomonadati</taxon>
        <taxon>Pseudomonadota</taxon>
        <taxon>Alphaproteobacteria</taxon>
        <taxon>Rhodospirillales</taxon>
        <taxon>Dongiaceae</taxon>
        <taxon>Dongia</taxon>
    </lineage>
</organism>
<accession>A0ABU5DZA4</accession>